<proteinExistence type="predicted"/>
<name>A0A5J4W371_9EUKA</name>
<protein>
    <submittedName>
        <fullName evidence="1">Uncharacterized protein</fullName>
    </submittedName>
</protein>
<evidence type="ECO:0000313" key="1">
    <source>
        <dbReference type="EMBL" id="KAA6389444.1"/>
    </source>
</evidence>
<evidence type="ECO:0000313" key="2">
    <source>
        <dbReference type="Proteomes" id="UP000324800"/>
    </source>
</evidence>
<dbReference type="Proteomes" id="UP000324800">
    <property type="component" value="Unassembled WGS sequence"/>
</dbReference>
<gene>
    <name evidence="1" type="ORF">EZS28_015034</name>
</gene>
<feature type="non-terminal residue" evidence="1">
    <location>
        <position position="200"/>
    </location>
</feature>
<sequence length="200" mass="22439">MGEIQYLGNATDRTNLVKNGYVSAQIYNISLAGGSEQQNKDSISNSMGALQRLLGRFHDINSKLSKQIIKESNEQIEEEGGEDEMQACIYFKSIILKYGSLYNYQINLDDAIFEFNLDLLSDSLPVYEDQYPTQFAILGIEGTTLKLINSFLGLRTDSLFLQNLTLDLTNIRINIQTPKSLLELTNIKIIRNQGGSAVNE</sequence>
<reference evidence="1 2" key="1">
    <citation type="submission" date="2019-03" db="EMBL/GenBank/DDBJ databases">
        <title>Single cell metagenomics reveals metabolic interactions within the superorganism composed of flagellate Streblomastix strix and complex community of Bacteroidetes bacteria on its surface.</title>
        <authorList>
            <person name="Treitli S.C."/>
            <person name="Kolisko M."/>
            <person name="Husnik F."/>
            <person name="Keeling P."/>
            <person name="Hampl V."/>
        </authorList>
    </citation>
    <scope>NUCLEOTIDE SEQUENCE [LARGE SCALE GENOMIC DNA]</scope>
    <source>
        <strain evidence="1">ST1C</strain>
    </source>
</reference>
<comment type="caution">
    <text evidence="1">The sequence shown here is derived from an EMBL/GenBank/DDBJ whole genome shotgun (WGS) entry which is preliminary data.</text>
</comment>
<dbReference type="AlphaFoldDB" id="A0A5J4W371"/>
<organism evidence="1 2">
    <name type="scientific">Streblomastix strix</name>
    <dbReference type="NCBI Taxonomy" id="222440"/>
    <lineage>
        <taxon>Eukaryota</taxon>
        <taxon>Metamonada</taxon>
        <taxon>Preaxostyla</taxon>
        <taxon>Oxymonadida</taxon>
        <taxon>Streblomastigidae</taxon>
        <taxon>Streblomastix</taxon>
    </lineage>
</organism>
<accession>A0A5J4W371</accession>
<dbReference type="EMBL" id="SNRW01003587">
    <property type="protein sequence ID" value="KAA6389444.1"/>
    <property type="molecule type" value="Genomic_DNA"/>
</dbReference>